<organism evidence="2 3">
    <name type="scientific">Candidatus Allocopromorpha excrementavium</name>
    <dbReference type="NCBI Taxonomy" id="2840741"/>
    <lineage>
        <taxon>Bacteria</taxon>
        <taxon>Bacillati</taxon>
        <taxon>Bacillota</taxon>
        <taxon>Clostridia</taxon>
        <taxon>Eubacteriales</taxon>
        <taxon>Eubacteriaceae</taxon>
        <taxon>Eubacteriaceae incertae sedis</taxon>
        <taxon>Candidatus Allocopromorpha</taxon>
    </lineage>
</organism>
<dbReference type="GO" id="GO:0009303">
    <property type="term" value="P:rRNA transcription"/>
    <property type="evidence" value="ECO:0007669"/>
    <property type="project" value="TreeGrafter"/>
</dbReference>
<dbReference type="Gene3D" id="1.20.58.1290">
    <property type="entry name" value="CarD-like, C-terminal domain"/>
    <property type="match status" value="1"/>
</dbReference>
<dbReference type="InterPro" id="IPR003711">
    <property type="entry name" value="CarD-like/TRCF_RID"/>
</dbReference>
<dbReference type="Gene3D" id="2.40.10.170">
    <property type="match status" value="1"/>
</dbReference>
<dbReference type="SUPFAM" id="SSF141259">
    <property type="entry name" value="CarD-like"/>
    <property type="match status" value="1"/>
</dbReference>
<proteinExistence type="predicted"/>
<dbReference type="Proteomes" id="UP000824159">
    <property type="component" value="Unassembled WGS sequence"/>
</dbReference>
<dbReference type="InterPro" id="IPR042215">
    <property type="entry name" value="CarD-like_C"/>
</dbReference>
<dbReference type="PANTHER" id="PTHR38447:SF1">
    <property type="entry name" value="RNA POLYMERASE-BINDING TRANSCRIPTION FACTOR CARD"/>
    <property type="match status" value="1"/>
</dbReference>
<dbReference type="PANTHER" id="PTHR38447">
    <property type="entry name" value="TRANSCRIPTION FACTOR YDEB-RELATED"/>
    <property type="match status" value="1"/>
</dbReference>
<dbReference type="AlphaFoldDB" id="A0A9D1KTM1"/>
<evidence type="ECO:0000259" key="1">
    <source>
        <dbReference type="SMART" id="SM01058"/>
    </source>
</evidence>
<reference evidence="2" key="1">
    <citation type="submission" date="2020-10" db="EMBL/GenBank/DDBJ databases">
        <authorList>
            <person name="Gilroy R."/>
        </authorList>
    </citation>
    <scope>NUCLEOTIDE SEQUENCE</scope>
    <source>
        <strain evidence="2">CHK176-22527</strain>
    </source>
</reference>
<comment type="caution">
    <text evidence="2">The sequence shown here is derived from an EMBL/GenBank/DDBJ whole genome shotgun (WGS) entry which is preliminary data.</text>
</comment>
<protein>
    <submittedName>
        <fullName evidence="2">CarD family transcriptional regulator</fullName>
    </submittedName>
</protein>
<sequence length="163" mass="18170">MYNIGDRIVHPMHGAGVIADIEELEILGEKREYYVLDVSCGGVGVKIPVDKCGEIGVRPVIDRDEIEGVLKVLSREAVDMPENWNKRYRENMDRLKTGDITEVAALVRDIAKSENVKKMSSGEKKILNTALKILQSEIMLSADISSQKALEMIENAMMPQAQL</sequence>
<name>A0A9D1KTM1_9FIRM</name>
<accession>A0A9D1KTM1</accession>
<feature type="domain" description="CarD-like/TRCF RNAP-interacting" evidence="1">
    <location>
        <begin position="1"/>
        <end position="111"/>
    </location>
</feature>
<dbReference type="InterPro" id="IPR052531">
    <property type="entry name" value="CarD-like_regulator"/>
</dbReference>
<dbReference type="EMBL" id="DVLX01000022">
    <property type="protein sequence ID" value="HIT98961.1"/>
    <property type="molecule type" value="Genomic_DNA"/>
</dbReference>
<dbReference type="Pfam" id="PF02559">
    <property type="entry name" value="CarD_TRCF_RID"/>
    <property type="match status" value="1"/>
</dbReference>
<dbReference type="Pfam" id="PF21095">
    <property type="entry name" value="CarD_C"/>
    <property type="match status" value="1"/>
</dbReference>
<evidence type="ECO:0000313" key="3">
    <source>
        <dbReference type="Proteomes" id="UP000824159"/>
    </source>
</evidence>
<gene>
    <name evidence="2" type="ORF">IAD12_01725</name>
</gene>
<dbReference type="InterPro" id="IPR048792">
    <property type="entry name" value="CarD_C"/>
</dbReference>
<reference evidence="2" key="2">
    <citation type="journal article" date="2021" name="PeerJ">
        <title>Extensive microbial diversity within the chicken gut microbiome revealed by metagenomics and culture.</title>
        <authorList>
            <person name="Gilroy R."/>
            <person name="Ravi A."/>
            <person name="Getino M."/>
            <person name="Pursley I."/>
            <person name="Horton D.L."/>
            <person name="Alikhan N.F."/>
            <person name="Baker D."/>
            <person name="Gharbi K."/>
            <person name="Hall N."/>
            <person name="Watson M."/>
            <person name="Adriaenssens E.M."/>
            <person name="Foster-Nyarko E."/>
            <person name="Jarju S."/>
            <person name="Secka A."/>
            <person name="Antonio M."/>
            <person name="Oren A."/>
            <person name="Chaudhuri R.R."/>
            <person name="La Ragione R."/>
            <person name="Hildebrand F."/>
            <person name="Pallen M.J."/>
        </authorList>
    </citation>
    <scope>NUCLEOTIDE SEQUENCE</scope>
    <source>
        <strain evidence="2">CHK176-22527</strain>
    </source>
</reference>
<dbReference type="SMART" id="SM01058">
    <property type="entry name" value="CarD_TRCF"/>
    <property type="match status" value="1"/>
</dbReference>
<evidence type="ECO:0000313" key="2">
    <source>
        <dbReference type="EMBL" id="HIT98961.1"/>
    </source>
</evidence>
<dbReference type="InterPro" id="IPR036101">
    <property type="entry name" value="CarD-like/TRCF_RID_sf"/>
</dbReference>